<gene>
    <name evidence="3" type="ORF">C2S53_009906</name>
</gene>
<evidence type="ECO:0000313" key="4">
    <source>
        <dbReference type="Proteomes" id="UP001190926"/>
    </source>
</evidence>
<dbReference type="GO" id="GO:0009451">
    <property type="term" value="P:RNA modification"/>
    <property type="evidence" value="ECO:0007669"/>
    <property type="project" value="InterPro"/>
</dbReference>
<dbReference type="InterPro" id="IPR002885">
    <property type="entry name" value="PPR_rpt"/>
</dbReference>
<evidence type="ECO:0000313" key="3">
    <source>
        <dbReference type="EMBL" id="KAH6755778.1"/>
    </source>
</evidence>
<comment type="caution">
    <text evidence="3">The sequence shown here is derived from an EMBL/GenBank/DDBJ whole genome shotgun (WGS) entry which is preliminary data.</text>
</comment>
<dbReference type="NCBIfam" id="TIGR00756">
    <property type="entry name" value="PPR"/>
    <property type="match status" value="1"/>
</dbReference>
<feature type="repeat" description="PPR" evidence="2">
    <location>
        <begin position="220"/>
        <end position="254"/>
    </location>
</feature>
<dbReference type="PANTHER" id="PTHR47926">
    <property type="entry name" value="PENTATRICOPEPTIDE REPEAT-CONTAINING PROTEIN"/>
    <property type="match status" value="1"/>
</dbReference>
<dbReference type="Pfam" id="PF13041">
    <property type="entry name" value="PPR_2"/>
    <property type="match status" value="1"/>
</dbReference>
<sequence>MNCLLSVYAKCGRVEDTGKVFELLDKKYIVSWNSLINALSMTFESLVSAVARQGSIEVGRVAHGQIITSGFELDKHVGTVLVSLYSKCRKKDDTFQVFEQAVDKDVVFWTTMISGLVQNDSADNTMRLFQKMLLPESGAILKMAVDILIKNSLVSLYANCGLLDQSFTVFSKMDERNVVSWNAILAAYAKNGYLTLVDMYAKSGNLDCARKCFIIMPEHDSVSWTAIIAGYGSHGKGEAALQMFSEFLQSGLAPNDVIFLSALYACNHNGLLVDSGMVLFESMIHDHKLEPKIEHVTCIVDLLSWAGRVQDAYNFYRKMFAKPMIDVLGTLLDACLNNGHEELGRALLRKFLNSSLQMLVGVCSWLKVLLQWVGWSWRSLGSNEISWSEESSGLEYCSNARYNHLIPVFHAA</sequence>
<dbReference type="GO" id="GO:0003723">
    <property type="term" value="F:RNA binding"/>
    <property type="evidence" value="ECO:0007669"/>
    <property type="project" value="InterPro"/>
</dbReference>
<dbReference type="Gene3D" id="1.25.40.10">
    <property type="entry name" value="Tetratricopeptide repeat domain"/>
    <property type="match status" value="4"/>
</dbReference>
<evidence type="ECO:0008006" key="5">
    <source>
        <dbReference type="Google" id="ProtNLM"/>
    </source>
</evidence>
<dbReference type="EMBL" id="SDAM02029588">
    <property type="protein sequence ID" value="KAH6755778.1"/>
    <property type="molecule type" value="Genomic_DNA"/>
</dbReference>
<dbReference type="PROSITE" id="PS51375">
    <property type="entry name" value="PPR"/>
    <property type="match status" value="2"/>
</dbReference>
<evidence type="ECO:0000256" key="2">
    <source>
        <dbReference type="PROSITE-ProRule" id="PRU00708"/>
    </source>
</evidence>
<name>A0AAD4INF4_PERFH</name>
<evidence type="ECO:0000256" key="1">
    <source>
        <dbReference type="ARBA" id="ARBA00022737"/>
    </source>
</evidence>
<accession>A0AAD4INF4</accession>
<dbReference type="GO" id="GO:0099402">
    <property type="term" value="P:plant organ development"/>
    <property type="evidence" value="ECO:0007669"/>
    <property type="project" value="UniProtKB-ARBA"/>
</dbReference>
<dbReference type="InterPro" id="IPR046960">
    <property type="entry name" value="PPR_At4g14850-like_plant"/>
</dbReference>
<keyword evidence="4" id="KW-1185">Reference proteome</keyword>
<feature type="repeat" description="PPR" evidence="2">
    <location>
        <begin position="146"/>
        <end position="180"/>
    </location>
</feature>
<proteinExistence type="predicted"/>
<dbReference type="AlphaFoldDB" id="A0AAD4INF4"/>
<dbReference type="Pfam" id="PF01535">
    <property type="entry name" value="PPR"/>
    <property type="match status" value="4"/>
</dbReference>
<protein>
    <recommendedName>
        <fullName evidence="5">Pentatricopeptide repeat-containing protein</fullName>
    </recommendedName>
</protein>
<dbReference type="Proteomes" id="UP001190926">
    <property type="component" value="Unassembled WGS sequence"/>
</dbReference>
<keyword evidence="1" id="KW-0677">Repeat</keyword>
<reference evidence="3 4" key="1">
    <citation type="journal article" date="2021" name="Nat. Commun.">
        <title>Incipient diploidization of the medicinal plant Perilla within 10,000 years.</title>
        <authorList>
            <person name="Zhang Y."/>
            <person name="Shen Q."/>
            <person name="Leng L."/>
            <person name="Zhang D."/>
            <person name="Chen S."/>
            <person name="Shi Y."/>
            <person name="Ning Z."/>
            <person name="Chen S."/>
        </authorList>
    </citation>
    <scope>NUCLEOTIDE SEQUENCE [LARGE SCALE GENOMIC DNA]</scope>
    <source>
        <strain evidence="4">cv. PC099</strain>
    </source>
</reference>
<dbReference type="InterPro" id="IPR011990">
    <property type="entry name" value="TPR-like_helical_dom_sf"/>
</dbReference>
<dbReference type="FunFam" id="1.25.40.10:FF:000158">
    <property type="entry name" value="pentatricopeptide repeat-containing protein At2g33680"/>
    <property type="match status" value="1"/>
</dbReference>
<dbReference type="PANTHER" id="PTHR47926:SF451">
    <property type="entry name" value="TETRATRICOPEPTIDE-LIKE HELICAL DOMAIN SUPERFAMILY"/>
    <property type="match status" value="1"/>
</dbReference>
<organism evidence="3 4">
    <name type="scientific">Perilla frutescens var. hirtella</name>
    <name type="common">Perilla citriodora</name>
    <name type="synonym">Perilla setoyensis</name>
    <dbReference type="NCBI Taxonomy" id="608512"/>
    <lineage>
        <taxon>Eukaryota</taxon>
        <taxon>Viridiplantae</taxon>
        <taxon>Streptophyta</taxon>
        <taxon>Embryophyta</taxon>
        <taxon>Tracheophyta</taxon>
        <taxon>Spermatophyta</taxon>
        <taxon>Magnoliopsida</taxon>
        <taxon>eudicotyledons</taxon>
        <taxon>Gunneridae</taxon>
        <taxon>Pentapetalae</taxon>
        <taxon>asterids</taxon>
        <taxon>lamiids</taxon>
        <taxon>Lamiales</taxon>
        <taxon>Lamiaceae</taxon>
        <taxon>Nepetoideae</taxon>
        <taxon>Elsholtzieae</taxon>
        <taxon>Perilla</taxon>
    </lineage>
</organism>